<keyword evidence="3" id="KW-1185">Reference proteome</keyword>
<evidence type="ECO:0000256" key="1">
    <source>
        <dbReference type="SAM" id="MobiDB-lite"/>
    </source>
</evidence>
<sequence>MVHARLPESCIVAGEIASDRIDASSDPSPALHRVPSQARHSTSEVASLHLEDGTLQERAQEDDRRSVASSMPLIPSEPPSRSSSTLLYINALCPEPSPSMPFRTRALPVPPCLAPPYIGPPESHRTPEMGPSAADSSIPIIPALSWYIMEGTDSTTSIAIPSASMDESATDGRSTRWIGSPASCTYLLEDLHPDADIIQAALHQRRAHLYTSPFLQDRRTYASSDDAGCSEINMPEEEPPEYGGAE</sequence>
<proteinExistence type="predicted"/>
<dbReference type="EMBL" id="JAPEVG010000238">
    <property type="protein sequence ID" value="KAJ8472999.1"/>
    <property type="molecule type" value="Genomic_DNA"/>
</dbReference>
<dbReference type="AlphaFoldDB" id="A0AAD7TP87"/>
<feature type="region of interest" description="Disordered" evidence="1">
    <location>
        <begin position="19"/>
        <end position="82"/>
    </location>
</feature>
<reference evidence="2" key="1">
    <citation type="submission" date="2022-11" db="EMBL/GenBank/DDBJ databases">
        <title>Genome Sequence of Cubamyces cubensis.</title>
        <authorList>
            <person name="Buettner E."/>
        </authorList>
    </citation>
    <scope>NUCLEOTIDE SEQUENCE</scope>
    <source>
        <strain evidence="2">MPL-01</strain>
    </source>
</reference>
<comment type="caution">
    <text evidence="2">The sequence shown here is derived from an EMBL/GenBank/DDBJ whole genome shotgun (WGS) entry which is preliminary data.</text>
</comment>
<protein>
    <submittedName>
        <fullName evidence="2">Uncharacterized protein</fullName>
    </submittedName>
</protein>
<accession>A0AAD7TP87</accession>
<feature type="region of interest" description="Disordered" evidence="1">
    <location>
        <begin position="221"/>
        <end position="246"/>
    </location>
</feature>
<evidence type="ECO:0000313" key="3">
    <source>
        <dbReference type="Proteomes" id="UP001215151"/>
    </source>
</evidence>
<name>A0AAD7TP87_9APHY</name>
<dbReference type="Proteomes" id="UP001215151">
    <property type="component" value="Unassembled WGS sequence"/>
</dbReference>
<organism evidence="2 3">
    <name type="scientific">Trametes cubensis</name>
    <dbReference type="NCBI Taxonomy" id="1111947"/>
    <lineage>
        <taxon>Eukaryota</taxon>
        <taxon>Fungi</taxon>
        <taxon>Dikarya</taxon>
        <taxon>Basidiomycota</taxon>
        <taxon>Agaricomycotina</taxon>
        <taxon>Agaricomycetes</taxon>
        <taxon>Polyporales</taxon>
        <taxon>Polyporaceae</taxon>
        <taxon>Trametes</taxon>
    </lineage>
</organism>
<evidence type="ECO:0000313" key="2">
    <source>
        <dbReference type="EMBL" id="KAJ8472999.1"/>
    </source>
</evidence>
<gene>
    <name evidence="2" type="ORF">ONZ51_g8144</name>
</gene>